<keyword evidence="1" id="KW-0812">Transmembrane</keyword>
<sequence length="174" mass="18747">MSTTTTRPPAWAEATSILGEAWRFFVRHLPVVLALGVLASAQRFLSVGGLAPWAGGAAGEIFTGAVRVVFVVWVVRRLARTHGIDWSRAGERWSAWFTRHGSAVLASLVYLAALLLVAKVVPDALAGRVGGVDRPTYLAAELAIKNVTVIPFTMIWMTLLTVVRPVAEGGDRED</sequence>
<keyword evidence="1" id="KW-1133">Transmembrane helix</keyword>
<keyword evidence="3" id="KW-1185">Reference proteome</keyword>
<evidence type="ECO:0000256" key="1">
    <source>
        <dbReference type="SAM" id="Phobius"/>
    </source>
</evidence>
<feature type="transmembrane region" description="Helical" evidence="1">
    <location>
        <begin position="53"/>
        <end position="75"/>
    </location>
</feature>
<feature type="transmembrane region" description="Helical" evidence="1">
    <location>
        <begin position="96"/>
        <end position="122"/>
    </location>
</feature>
<proteinExistence type="predicted"/>
<dbReference type="AlphaFoldDB" id="A0A8H9GKE1"/>
<dbReference type="EMBL" id="BMPT01000012">
    <property type="protein sequence ID" value="GGM32853.1"/>
    <property type="molecule type" value="Genomic_DNA"/>
</dbReference>
<gene>
    <name evidence="2" type="ORF">GCM10010102_30450</name>
</gene>
<evidence type="ECO:0000313" key="2">
    <source>
        <dbReference type="EMBL" id="GGM32853.1"/>
    </source>
</evidence>
<comment type="caution">
    <text evidence="2">The sequence shown here is derived from an EMBL/GenBank/DDBJ whole genome shotgun (WGS) entry which is preliminary data.</text>
</comment>
<name>A0A8H9GKE1_9MICO</name>
<reference evidence="2" key="2">
    <citation type="submission" date="2020-09" db="EMBL/GenBank/DDBJ databases">
        <authorList>
            <person name="Sun Q."/>
            <person name="Ohkuma M."/>
        </authorList>
    </citation>
    <scope>NUCLEOTIDE SEQUENCE</scope>
    <source>
        <strain evidence="2">JCM 3051</strain>
    </source>
</reference>
<feature type="transmembrane region" description="Helical" evidence="1">
    <location>
        <begin position="142"/>
        <end position="163"/>
    </location>
</feature>
<organism evidence="2 3">
    <name type="scientific">Promicromonospora citrea</name>
    <dbReference type="NCBI Taxonomy" id="43677"/>
    <lineage>
        <taxon>Bacteria</taxon>
        <taxon>Bacillati</taxon>
        <taxon>Actinomycetota</taxon>
        <taxon>Actinomycetes</taxon>
        <taxon>Micrococcales</taxon>
        <taxon>Promicromonosporaceae</taxon>
        <taxon>Promicromonospora</taxon>
    </lineage>
</organism>
<feature type="transmembrane region" description="Helical" evidence="1">
    <location>
        <begin position="21"/>
        <end position="41"/>
    </location>
</feature>
<dbReference type="Proteomes" id="UP000655589">
    <property type="component" value="Unassembled WGS sequence"/>
</dbReference>
<accession>A0A8H9GKE1</accession>
<evidence type="ECO:0000313" key="3">
    <source>
        <dbReference type="Proteomes" id="UP000655589"/>
    </source>
</evidence>
<dbReference type="RefSeq" id="WP_171105912.1">
    <property type="nucleotide sequence ID" value="NZ_BMPT01000012.1"/>
</dbReference>
<protein>
    <submittedName>
        <fullName evidence="2">Uncharacterized protein</fullName>
    </submittedName>
</protein>
<reference evidence="2" key="1">
    <citation type="journal article" date="2014" name="Int. J. Syst. Evol. Microbiol.">
        <title>Complete genome sequence of Corynebacterium casei LMG S-19264T (=DSM 44701T), isolated from a smear-ripened cheese.</title>
        <authorList>
            <consortium name="US DOE Joint Genome Institute (JGI-PGF)"/>
            <person name="Walter F."/>
            <person name="Albersmeier A."/>
            <person name="Kalinowski J."/>
            <person name="Ruckert C."/>
        </authorList>
    </citation>
    <scope>NUCLEOTIDE SEQUENCE</scope>
    <source>
        <strain evidence="2">JCM 3051</strain>
    </source>
</reference>
<keyword evidence="1" id="KW-0472">Membrane</keyword>